<dbReference type="PANTHER" id="PTHR34193">
    <property type="entry name" value="OS11G0199801 PROTEIN"/>
    <property type="match status" value="1"/>
</dbReference>
<gene>
    <name evidence="2" type="ORF">RND71_042893</name>
</gene>
<accession>A0AAE1QRV1</accession>
<protein>
    <submittedName>
        <fullName evidence="2">Uncharacterized protein</fullName>
    </submittedName>
</protein>
<feature type="compositionally biased region" description="Basic and acidic residues" evidence="1">
    <location>
        <begin position="231"/>
        <end position="246"/>
    </location>
</feature>
<dbReference type="EMBL" id="JAVYJV010000024">
    <property type="protein sequence ID" value="KAK4338406.1"/>
    <property type="molecule type" value="Genomic_DNA"/>
</dbReference>
<dbReference type="AlphaFoldDB" id="A0AAE1QRV1"/>
<feature type="region of interest" description="Disordered" evidence="1">
    <location>
        <begin position="169"/>
        <end position="190"/>
    </location>
</feature>
<evidence type="ECO:0000313" key="2">
    <source>
        <dbReference type="EMBL" id="KAK4338406.1"/>
    </source>
</evidence>
<keyword evidence="3" id="KW-1185">Reference proteome</keyword>
<sequence length="313" mass="36106">MYESRNQKPNDHIPILDPVTTSNYTYNTYQLPNYATKNRPKHDVESVQFRVQEMSHYVDYSDESGVSSPPLWKNSPPRSPDDPLQNLTNYQSISPSSRALAIAKGQWELMEMVKNMPESCYELSLKDLVEKNQVLESDQEECLINKEEENITSTTTDQEQQVVQQRVKSIKRQESSRKNDHQKKGKMIRSESFEDRRLFLKMFFPISLESKKKQMKNSPKISTKVSPKPVESSDKSSKSVEKDWWKRRFSCSSESDSSKTGSSNSESTGRSGSSGSNDSNHTDRRRNNNRKKKGFLTNIWSRRSCFSKSKSAE</sequence>
<reference evidence="2" key="1">
    <citation type="submission" date="2023-12" db="EMBL/GenBank/DDBJ databases">
        <title>Genome assembly of Anisodus tanguticus.</title>
        <authorList>
            <person name="Wang Y.-J."/>
        </authorList>
    </citation>
    <scope>NUCLEOTIDE SEQUENCE</scope>
    <source>
        <strain evidence="2">KB-2021</strain>
        <tissue evidence="2">Leaf</tissue>
    </source>
</reference>
<feature type="compositionally biased region" description="Low complexity" evidence="1">
    <location>
        <begin position="250"/>
        <end position="279"/>
    </location>
</feature>
<dbReference type="Proteomes" id="UP001291623">
    <property type="component" value="Unassembled WGS sequence"/>
</dbReference>
<evidence type="ECO:0000256" key="1">
    <source>
        <dbReference type="SAM" id="MobiDB-lite"/>
    </source>
</evidence>
<feature type="region of interest" description="Disordered" evidence="1">
    <location>
        <begin position="60"/>
        <end position="90"/>
    </location>
</feature>
<name>A0AAE1QRV1_9SOLA</name>
<comment type="caution">
    <text evidence="2">The sequence shown here is derived from an EMBL/GenBank/DDBJ whole genome shotgun (WGS) entry which is preliminary data.</text>
</comment>
<dbReference type="PANTHER" id="PTHR34193:SF17">
    <property type="match status" value="1"/>
</dbReference>
<organism evidence="2 3">
    <name type="scientific">Anisodus tanguticus</name>
    <dbReference type="NCBI Taxonomy" id="243964"/>
    <lineage>
        <taxon>Eukaryota</taxon>
        <taxon>Viridiplantae</taxon>
        <taxon>Streptophyta</taxon>
        <taxon>Embryophyta</taxon>
        <taxon>Tracheophyta</taxon>
        <taxon>Spermatophyta</taxon>
        <taxon>Magnoliopsida</taxon>
        <taxon>eudicotyledons</taxon>
        <taxon>Gunneridae</taxon>
        <taxon>Pentapetalae</taxon>
        <taxon>asterids</taxon>
        <taxon>lamiids</taxon>
        <taxon>Solanales</taxon>
        <taxon>Solanaceae</taxon>
        <taxon>Solanoideae</taxon>
        <taxon>Hyoscyameae</taxon>
        <taxon>Anisodus</taxon>
    </lineage>
</organism>
<evidence type="ECO:0000313" key="3">
    <source>
        <dbReference type="Proteomes" id="UP001291623"/>
    </source>
</evidence>
<proteinExistence type="predicted"/>
<feature type="region of interest" description="Disordered" evidence="1">
    <location>
        <begin position="211"/>
        <end position="296"/>
    </location>
</feature>